<name>A0ABZ1QF72_9ACTN</name>
<dbReference type="InterPro" id="IPR006427">
    <property type="entry name" value="Portal_HK97"/>
</dbReference>
<dbReference type="Gene3D" id="3.30.1120.70">
    <property type="match status" value="1"/>
</dbReference>
<evidence type="ECO:0000313" key="3">
    <source>
        <dbReference type="Proteomes" id="UP001432312"/>
    </source>
</evidence>
<dbReference type="Gene3D" id="3.40.140.120">
    <property type="match status" value="1"/>
</dbReference>
<gene>
    <name evidence="2" type="ORF">OHA91_22805</name>
</gene>
<dbReference type="Gene3D" id="1.20.1270.210">
    <property type="match status" value="1"/>
</dbReference>
<evidence type="ECO:0000256" key="1">
    <source>
        <dbReference type="SAM" id="MobiDB-lite"/>
    </source>
</evidence>
<evidence type="ECO:0000313" key="2">
    <source>
        <dbReference type="EMBL" id="WUN81097.1"/>
    </source>
</evidence>
<reference evidence="2" key="1">
    <citation type="submission" date="2022-10" db="EMBL/GenBank/DDBJ databases">
        <title>The complete genomes of actinobacterial strains from the NBC collection.</title>
        <authorList>
            <person name="Joergensen T.S."/>
            <person name="Alvarez Arevalo M."/>
            <person name="Sterndorff E.B."/>
            <person name="Faurdal D."/>
            <person name="Vuksanovic O."/>
            <person name="Mourched A.-S."/>
            <person name="Charusanti P."/>
            <person name="Shaw S."/>
            <person name="Blin K."/>
            <person name="Weber T."/>
        </authorList>
    </citation>
    <scope>NUCLEOTIDE SEQUENCE</scope>
    <source>
        <strain evidence="2">NBC_00303</strain>
    </source>
</reference>
<dbReference type="InterPro" id="IPR006944">
    <property type="entry name" value="Phage/GTA_portal"/>
</dbReference>
<feature type="region of interest" description="Disordered" evidence="1">
    <location>
        <begin position="422"/>
        <end position="448"/>
    </location>
</feature>
<dbReference type="RefSeq" id="WP_328739881.1">
    <property type="nucleotide sequence ID" value="NZ_CP108036.1"/>
</dbReference>
<dbReference type="EMBL" id="CP108036">
    <property type="protein sequence ID" value="WUN81097.1"/>
    <property type="molecule type" value="Genomic_DNA"/>
</dbReference>
<proteinExistence type="predicted"/>
<protein>
    <submittedName>
        <fullName evidence="2">Phage portal protein</fullName>
    </submittedName>
</protein>
<sequence length="448" mass="48778">MRNLFGLFERRSPGLESPAVPLTSASLLDVLGGGTTDSGVAVTERSSLHMPAVWRAVNVIAGVSSALPLHTYKTGTRERTTSPLLANPHPELTPLELWRLAYTHRVLWGNSYQQKLRNGAGQVTELWPISPDRVQVDREKPTPAEPGGKVFWVTDDWGTVHRRTPREILHIPGLGYDGITGCSPVRLAAAGIGLAQAAEKSAGRLFGSGNMIGGVLQTEQRLNPDQANALKERWRAKMSGVQNSHEVAVLDSGASFKPVAMPYKDAQFLESREFQVVEIARMFGVPLFLLMETAKSTSWGTGLEQQATGFVTFDLSPTWLAPTEQRVTKELLVPGQEDARYAVQGLLRGDAASRATFYRAMRDIGAMSSNDIRRLEDLPPIGAEGDIYLQPTYMAPLGSNPLADQQPPDGRSNAARAAALMAEAHRLLQTPDTTEEGTAHENPDQDDD</sequence>
<accession>A0ABZ1QF72</accession>
<dbReference type="GeneID" id="95498928"/>
<dbReference type="Pfam" id="PF04860">
    <property type="entry name" value="Phage_portal"/>
    <property type="match status" value="1"/>
</dbReference>
<dbReference type="Proteomes" id="UP001432312">
    <property type="component" value="Chromosome"/>
</dbReference>
<organism evidence="2 3">
    <name type="scientific">Streptomyces erythrochromogenes</name>
    <dbReference type="NCBI Taxonomy" id="285574"/>
    <lineage>
        <taxon>Bacteria</taxon>
        <taxon>Bacillati</taxon>
        <taxon>Actinomycetota</taxon>
        <taxon>Actinomycetes</taxon>
        <taxon>Kitasatosporales</taxon>
        <taxon>Streptomycetaceae</taxon>
        <taxon>Streptomyces</taxon>
    </lineage>
</organism>
<dbReference type="NCBIfam" id="TIGR01537">
    <property type="entry name" value="portal_HK97"/>
    <property type="match status" value="1"/>
</dbReference>
<keyword evidence="3" id="KW-1185">Reference proteome</keyword>
<feature type="compositionally biased region" description="Basic and acidic residues" evidence="1">
    <location>
        <begin position="437"/>
        <end position="448"/>
    </location>
</feature>